<evidence type="ECO:0000313" key="2">
    <source>
        <dbReference type="EMBL" id="KAK8964221.1"/>
    </source>
</evidence>
<protein>
    <submittedName>
        <fullName evidence="2">Uncharacterized protein</fullName>
    </submittedName>
</protein>
<sequence>MMSSDCCEKTSVSGTAGCCRNRVLEATAGLLQEDSDSKSEKGSQRTKEHSKEETTPICSVSTPTSPPLVSKLQLTVTSLAHLDPLAGDSDNTQCHEALNELFTVDSRER</sequence>
<proteinExistence type="predicted"/>
<dbReference type="Proteomes" id="UP001412067">
    <property type="component" value="Unassembled WGS sequence"/>
</dbReference>
<reference evidence="2 3" key="1">
    <citation type="journal article" date="2022" name="Nat. Plants">
        <title>Genomes of leafy and leafless Platanthera orchids illuminate the evolution of mycoheterotrophy.</title>
        <authorList>
            <person name="Li M.H."/>
            <person name="Liu K.W."/>
            <person name="Li Z."/>
            <person name="Lu H.C."/>
            <person name="Ye Q.L."/>
            <person name="Zhang D."/>
            <person name="Wang J.Y."/>
            <person name="Li Y.F."/>
            <person name="Zhong Z.M."/>
            <person name="Liu X."/>
            <person name="Yu X."/>
            <person name="Liu D.K."/>
            <person name="Tu X.D."/>
            <person name="Liu B."/>
            <person name="Hao Y."/>
            <person name="Liao X.Y."/>
            <person name="Jiang Y.T."/>
            <person name="Sun W.H."/>
            <person name="Chen J."/>
            <person name="Chen Y.Q."/>
            <person name="Ai Y."/>
            <person name="Zhai J.W."/>
            <person name="Wu S.S."/>
            <person name="Zhou Z."/>
            <person name="Hsiao Y.Y."/>
            <person name="Wu W.L."/>
            <person name="Chen Y.Y."/>
            <person name="Lin Y.F."/>
            <person name="Hsu J.L."/>
            <person name="Li C.Y."/>
            <person name="Wang Z.W."/>
            <person name="Zhao X."/>
            <person name="Zhong W.Y."/>
            <person name="Ma X.K."/>
            <person name="Ma L."/>
            <person name="Huang J."/>
            <person name="Chen G.Z."/>
            <person name="Huang M.Z."/>
            <person name="Huang L."/>
            <person name="Peng D.H."/>
            <person name="Luo Y.B."/>
            <person name="Zou S.Q."/>
            <person name="Chen S.P."/>
            <person name="Lan S."/>
            <person name="Tsai W.C."/>
            <person name="Van de Peer Y."/>
            <person name="Liu Z.J."/>
        </authorList>
    </citation>
    <scope>NUCLEOTIDE SEQUENCE [LARGE SCALE GENOMIC DNA]</scope>
    <source>
        <strain evidence="2">Lor288</strain>
    </source>
</reference>
<keyword evidence="3" id="KW-1185">Reference proteome</keyword>
<gene>
    <name evidence="2" type="ORF">KSP40_PGU000804</name>
</gene>
<evidence type="ECO:0000313" key="3">
    <source>
        <dbReference type="Proteomes" id="UP001412067"/>
    </source>
</evidence>
<name>A0ABR2MKJ1_9ASPA</name>
<dbReference type="EMBL" id="JBBWWR010000007">
    <property type="protein sequence ID" value="KAK8964221.1"/>
    <property type="molecule type" value="Genomic_DNA"/>
</dbReference>
<feature type="region of interest" description="Disordered" evidence="1">
    <location>
        <begin position="30"/>
        <end position="66"/>
    </location>
</feature>
<feature type="compositionally biased region" description="Basic and acidic residues" evidence="1">
    <location>
        <begin position="35"/>
        <end position="54"/>
    </location>
</feature>
<accession>A0ABR2MKJ1</accession>
<evidence type="ECO:0000256" key="1">
    <source>
        <dbReference type="SAM" id="MobiDB-lite"/>
    </source>
</evidence>
<comment type="caution">
    <text evidence="2">The sequence shown here is derived from an EMBL/GenBank/DDBJ whole genome shotgun (WGS) entry which is preliminary data.</text>
</comment>
<organism evidence="2 3">
    <name type="scientific">Platanthera guangdongensis</name>
    <dbReference type="NCBI Taxonomy" id="2320717"/>
    <lineage>
        <taxon>Eukaryota</taxon>
        <taxon>Viridiplantae</taxon>
        <taxon>Streptophyta</taxon>
        <taxon>Embryophyta</taxon>
        <taxon>Tracheophyta</taxon>
        <taxon>Spermatophyta</taxon>
        <taxon>Magnoliopsida</taxon>
        <taxon>Liliopsida</taxon>
        <taxon>Asparagales</taxon>
        <taxon>Orchidaceae</taxon>
        <taxon>Orchidoideae</taxon>
        <taxon>Orchideae</taxon>
        <taxon>Orchidinae</taxon>
        <taxon>Platanthera</taxon>
    </lineage>
</organism>